<feature type="transmembrane region" description="Helical" evidence="1">
    <location>
        <begin position="122"/>
        <end position="140"/>
    </location>
</feature>
<evidence type="ECO:0000313" key="3">
    <source>
        <dbReference type="Proteomes" id="UP000192796"/>
    </source>
</evidence>
<accession>A0A1V9G411</accession>
<feature type="transmembrane region" description="Helical" evidence="1">
    <location>
        <begin position="211"/>
        <end position="229"/>
    </location>
</feature>
<feature type="transmembrane region" description="Helical" evidence="1">
    <location>
        <begin position="474"/>
        <end position="491"/>
    </location>
</feature>
<feature type="transmembrane region" description="Helical" evidence="1">
    <location>
        <begin position="27"/>
        <end position="46"/>
    </location>
</feature>
<sequence>MSEQIFIPANQVSFREFIWGEHRNRTALKAAAIAIVIQFAIFKYFYPFVSFIHGDSFNYIQTASNNWGINTYMIGYPMFLRFLSVFTTWDFALSAFQYLLIQTSSLLLLFTVFYFYKPTRSLQIILLAFMVLNPLFLYIGNLVSSDALFLALSLIWFALLLWITHRPSFRLLIWHTVVVYFAFTVRYNAMIYVPIAALAFTLSSFSIRMKLVGIGMAIIVIGLFVLHTGNQYKVLTGSWQYSPFSGWQLTNNAMYAYRYVDSAHRKPVPGKFKELDKFVTQYFDSTRDTAKYPQEAMIASTVYMWDPRMPPYKYRQWFFRKDTMAPELKRWASMGPLYKDYGMFIIKRYPLEFIQYFLWPNSQKYYAPPVEFLEQYNSGKNSVPSIAQKWFHYKTPLLTIRTKDPKARLLDFYPILSGVINVIMLFGLLSFFLLGGFGQNTLFRKAILLSGATWLLNAGFTIFASSAALRFQSFPIMLSTVFAGLLLNWIWKLASAQTERIYTSSEGIILST</sequence>
<feature type="transmembrane region" description="Helical" evidence="1">
    <location>
        <begin position="177"/>
        <end position="199"/>
    </location>
</feature>
<evidence type="ECO:0000313" key="2">
    <source>
        <dbReference type="EMBL" id="OQP65371.1"/>
    </source>
</evidence>
<name>A0A1V9G411_9BACT</name>
<dbReference type="OrthoDB" id="636847at2"/>
<organism evidence="2 3">
    <name type="scientific">Niastella vici</name>
    <dbReference type="NCBI Taxonomy" id="1703345"/>
    <lineage>
        <taxon>Bacteria</taxon>
        <taxon>Pseudomonadati</taxon>
        <taxon>Bacteroidota</taxon>
        <taxon>Chitinophagia</taxon>
        <taxon>Chitinophagales</taxon>
        <taxon>Chitinophagaceae</taxon>
        <taxon>Niastella</taxon>
    </lineage>
</organism>
<dbReference type="AlphaFoldDB" id="A0A1V9G411"/>
<feature type="transmembrane region" description="Helical" evidence="1">
    <location>
        <begin position="147"/>
        <end position="165"/>
    </location>
</feature>
<reference evidence="2 3" key="1">
    <citation type="submission" date="2016-03" db="EMBL/GenBank/DDBJ databases">
        <title>Niastella vici sp. nov., isolated from farmland soil.</title>
        <authorList>
            <person name="Chen L."/>
            <person name="Wang D."/>
            <person name="Yang S."/>
            <person name="Wang G."/>
        </authorList>
    </citation>
    <scope>NUCLEOTIDE SEQUENCE [LARGE SCALE GENOMIC DNA]</scope>
    <source>
        <strain evidence="2 3">DJ57</strain>
    </source>
</reference>
<proteinExistence type="predicted"/>
<keyword evidence="1" id="KW-0472">Membrane</keyword>
<feature type="transmembrane region" description="Helical" evidence="1">
    <location>
        <begin position="412"/>
        <end position="434"/>
    </location>
</feature>
<evidence type="ECO:0000256" key="1">
    <source>
        <dbReference type="SAM" id="Phobius"/>
    </source>
</evidence>
<comment type="caution">
    <text evidence="2">The sequence shown here is derived from an EMBL/GenBank/DDBJ whole genome shotgun (WGS) entry which is preliminary data.</text>
</comment>
<feature type="transmembrane region" description="Helical" evidence="1">
    <location>
        <begin position="446"/>
        <end position="468"/>
    </location>
</feature>
<dbReference type="Proteomes" id="UP000192796">
    <property type="component" value="Unassembled WGS sequence"/>
</dbReference>
<keyword evidence="1" id="KW-1133">Transmembrane helix</keyword>
<gene>
    <name evidence="2" type="ORF">A3860_17035</name>
</gene>
<dbReference type="RefSeq" id="WP_081146141.1">
    <property type="nucleotide sequence ID" value="NZ_LVYD01000024.1"/>
</dbReference>
<feature type="transmembrane region" description="Helical" evidence="1">
    <location>
        <begin position="95"/>
        <end position="116"/>
    </location>
</feature>
<dbReference type="STRING" id="1703345.A3860_17035"/>
<keyword evidence="3" id="KW-1185">Reference proteome</keyword>
<protein>
    <recommendedName>
        <fullName evidence="4">Glycosyltransferase RgtA/B/C/D-like domain-containing protein</fullName>
    </recommendedName>
</protein>
<evidence type="ECO:0008006" key="4">
    <source>
        <dbReference type="Google" id="ProtNLM"/>
    </source>
</evidence>
<dbReference type="EMBL" id="LVYD01000024">
    <property type="protein sequence ID" value="OQP65371.1"/>
    <property type="molecule type" value="Genomic_DNA"/>
</dbReference>
<keyword evidence="1" id="KW-0812">Transmembrane</keyword>
<feature type="transmembrane region" description="Helical" evidence="1">
    <location>
        <begin position="66"/>
        <end position="83"/>
    </location>
</feature>